<dbReference type="InterPro" id="IPR000687">
    <property type="entry name" value="RIO_kinase"/>
</dbReference>
<proteinExistence type="inferred from homology"/>
<gene>
    <name evidence="13" type="ORF">ENO04_03160</name>
</gene>
<comment type="caution">
    <text evidence="13">The sequence shown here is derived from an EMBL/GenBank/DDBJ whole genome shotgun (WGS) entry which is preliminary data.</text>
</comment>
<dbReference type="GO" id="GO:0046872">
    <property type="term" value="F:metal ion binding"/>
    <property type="evidence" value="ECO:0007669"/>
    <property type="project" value="UniProtKB-KW"/>
</dbReference>
<dbReference type="InterPro" id="IPR051272">
    <property type="entry name" value="RIO-type_Ser/Thr_kinase"/>
</dbReference>
<evidence type="ECO:0000256" key="11">
    <source>
        <dbReference type="ARBA" id="ARBA00048679"/>
    </source>
</evidence>
<dbReference type="InterPro" id="IPR000719">
    <property type="entry name" value="Prot_kinase_dom"/>
</dbReference>
<dbReference type="InterPro" id="IPR018935">
    <property type="entry name" value="RIO_kinase_CS"/>
</dbReference>
<evidence type="ECO:0000259" key="12">
    <source>
        <dbReference type="PROSITE" id="PS50011"/>
    </source>
</evidence>
<keyword evidence="7 13" id="KW-0418">Kinase</keyword>
<protein>
    <recommendedName>
        <fullName evidence="2">non-specific serine/threonine protein kinase</fullName>
        <ecNumber evidence="2">2.7.11.1</ecNumber>
    </recommendedName>
</protein>
<evidence type="ECO:0000256" key="10">
    <source>
        <dbReference type="ARBA" id="ARBA00047899"/>
    </source>
</evidence>
<dbReference type="PROSITE" id="PS50011">
    <property type="entry name" value="PROTEIN_KINASE_DOM"/>
    <property type="match status" value="1"/>
</dbReference>
<evidence type="ECO:0000256" key="9">
    <source>
        <dbReference type="ARBA" id="ARBA00022842"/>
    </source>
</evidence>
<comment type="catalytic activity">
    <reaction evidence="10">
        <text>L-threonyl-[protein] + ATP = O-phospho-L-threonyl-[protein] + ADP + H(+)</text>
        <dbReference type="Rhea" id="RHEA:46608"/>
        <dbReference type="Rhea" id="RHEA-COMP:11060"/>
        <dbReference type="Rhea" id="RHEA-COMP:11605"/>
        <dbReference type="ChEBI" id="CHEBI:15378"/>
        <dbReference type="ChEBI" id="CHEBI:30013"/>
        <dbReference type="ChEBI" id="CHEBI:30616"/>
        <dbReference type="ChEBI" id="CHEBI:61977"/>
        <dbReference type="ChEBI" id="CHEBI:456216"/>
        <dbReference type="EC" id="2.7.11.1"/>
    </reaction>
</comment>
<dbReference type="Pfam" id="PF01163">
    <property type="entry name" value="RIO1"/>
    <property type="match status" value="1"/>
</dbReference>
<evidence type="ECO:0000256" key="3">
    <source>
        <dbReference type="ARBA" id="ARBA00022527"/>
    </source>
</evidence>
<dbReference type="SMART" id="SM00090">
    <property type="entry name" value="RIO"/>
    <property type="match status" value="1"/>
</dbReference>
<dbReference type="GO" id="GO:0004674">
    <property type="term" value="F:protein serine/threonine kinase activity"/>
    <property type="evidence" value="ECO:0007669"/>
    <property type="project" value="UniProtKB-KW"/>
</dbReference>
<evidence type="ECO:0000256" key="6">
    <source>
        <dbReference type="ARBA" id="ARBA00022741"/>
    </source>
</evidence>
<evidence type="ECO:0000256" key="5">
    <source>
        <dbReference type="ARBA" id="ARBA00022723"/>
    </source>
</evidence>
<feature type="domain" description="Protein kinase" evidence="12">
    <location>
        <begin position="51"/>
        <end position="263"/>
    </location>
</feature>
<dbReference type="InterPro" id="IPR018934">
    <property type="entry name" value="RIO_dom"/>
</dbReference>
<keyword evidence="6" id="KW-0547">Nucleotide-binding</keyword>
<organism evidence="13">
    <name type="scientific">Fervidicoccus fontis</name>
    <dbReference type="NCBI Taxonomy" id="683846"/>
    <lineage>
        <taxon>Archaea</taxon>
        <taxon>Thermoproteota</taxon>
        <taxon>Thermoprotei</taxon>
        <taxon>Fervidicoccales</taxon>
        <taxon>Fervidicoccaceae</taxon>
        <taxon>Fervidicoccus</taxon>
    </lineage>
</organism>
<dbReference type="GO" id="GO:0005524">
    <property type="term" value="F:ATP binding"/>
    <property type="evidence" value="ECO:0007669"/>
    <property type="project" value="UniProtKB-KW"/>
</dbReference>
<dbReference type="Gene3D" id="1.10.510.10">
    <property type="entry name" value="Transferase(Phosphotransferase) domain 1"/>
    <property type="match status" value="1"/>
</dbReference>
<evidence type="ECO:0000313" key="13">
    <source>
        <dbReference type="EMBL" id="HDS10606.1"/>
    </source>
</evidence>
<comment type="similarity">
    <text evidence="1">Belongs to the protein kinase superfamily. RIO-type Ser/Thr kinase family.</text>
</comment>
<keyword evidence="3" id="KW-0723">Serine/threonine-protein kinase</keyword>
<dbReference type="PROSITE" id="PS01245">
    <property type="entry name" value="RIO1"/>
    <property type="match status" value="1"/>
</dbReference>
<evidence type="ECO:0000256" key="4">
    <source>
        <dbReference type="ARBA" id="ARBA00022679"/>
    </source>
</evidence>
<keyword evidence="8" id="KW-0067">ATP-binding</keyword>
<sequence length="263" mass="30356">MEDLLDRELKQKVDSRRFKEKDKEILETVEEVLDHFTMEILYDLIRELRIKKILGAISSGKEARVFPALSASGEYYALKIYLTFTREFKKSVWKYILGDPRFEGEKVTSTKSLIYLWCKKEYKNLVKMSEAGVSVPKPTAHKGNVLVMSFVGENGFPAPLLKDYYEELEDPEGFYMDVVNNMRLITCKAKLVHGDLSEYNIMVWRNRPVIIDVSQAVHVSHPNALIFLLSDVRNINRFFKEEVGIDVISSEELVGELKQCMGT</sequence>
<dbReference type="PANTHER" id="PTHR45723">
    <property type="entry name" value="SERINE/THREONINE-PROTEIN KINASE RIO1"/>
    <property type="match status" value="1"/>
</dbReference>
<dbReference type="EC" id="2.7.11.1" evidence="2"/>
<dbReference type="SUPFAM" id="SSF56112">
    <property type="entry name" value="Protein kinase-like (PK-like)"/>
    <property type="match status" value="1"/>
</dbReference>
<dbReference type="EMBL" id="DSDY01000100">
    <property type="protein sequence ID" value="HDS10606.1"/>
    <property type="molecule type" value="Genomic_DNA"/>
</dbReference>
<dbReference type="Gene3D" id="3.30.200.20">
    <property type="entry name" value="Phosphorylase Kinase, domain 1"/>
    <property type="match status" value="1"/>
</dbReference>
<name>A0A7C1HWN1_9CREN</name>
<keyword evidence="9" id="KW-0460">Magnesium</keyword>
<dbReference type="AlphaFoldDB" id="A0A7C1HWN1"/>
<evidence type="ECO:0000256" key="8">
    <source>
        <dbReference type="ARBA" id="ARBA00022840"/>
    </source>
</evidence>
<keyword evidence="5" id="KW-0479">Metal-binding</keyword>
<evidence type="ECO:0000256" key="7">
    <source>
        <dbReference type="ARBA" id="ARBA00022777"/>
    </source>
</evidence>
<evidence type="ECO:0000256" key="1">
    <source>
        <dbReference type="ARBA" id="ARBA00009196"/>
    </source>
</evidence>
<keyword evidence="4" id="KW-0808">Transferase</keyword>
<dbReference type="InterPro" id="IPR011009">
    <property type="entry name" value="Kinase-like_dom_sf"/>
</dbReference>
<reference evidence="13" key="1">
    <citation type="journal article" date="2020" name="mSystems">
        <title>Genome- and Community-Level Interaction Insights into Carbon Utilization and Element Cycling Functions of Hydrothermarchaeota in Hydrothermal Sediment.</title>
        <authorList>
            <person name="Zhou Z."/>
            <person name="Liu Y."/>
            <person name="Xu W."/>
            <person name="Pan J."/>
            <person name="Luo Z.H."/>
            <person name="Li M."/>
        </authorList>
    </citation>
    <scope>NUCLEOTIDE SEQUENCE [LARGE SCALE GENOMIC DNA]</scope>
    <source>
        <strain evidence="13">SpSt-123</strain>
    </source>
</reference>
<comment type="catalytic activity">
    <reaction evidence="11">
        <text>L-seryl-[protein] + ATP = O-phospho-L-seryl-[protein] + ADP + H(+)</text>
        <dbReference type="Rhea" id="RHEA:17989"/>
        <dbReference type="Rhea" id="RHEA-COMP:9863"/>
        <dbReference type="Rhea" id="RHEA-COMP:11604"/>
        <dbReference type="ChEBI" id="CHEBI:15378"/>
        <dbReference type="ChEBI" id="CHEBI:29999"/>
        <dbReference type="ChEBI" id="CHEBI:30616"/>
        <dbReference type="ChEBI" id="CHEBI:83421"/>
        <dbReference type="ChEBI" id="CHEBI:456216"/>
        <dbReference type="EC" id="2.7.11.1"/>
    </reaction>
</comment>
<dbReference type="CDD" id="cd05145">
    <property type="entry name" value="RIO1_like"/>
    <property type="match status" value="1"/>
</dbReference>
<evidence type="ECO:0000256" key="2">
    <source>
        <dbReference type="ARBA" id="ARBA00012513"/>
    </source>
</evidence>
<accession>A0A7C1HWN1</accession>